<name>A0A914DPP0_9BILA</name>
<dbReference type="Proteomes" id="UP000887540">
    <property type="component" value="Unplaced"/>
</dbReference>
<evidence type="ECO:0000313" key="1">
    <source>
        <dbReference type="Proteomes" id="UP000887540"/>
    </source>
</evidence>
<accession>A0A914DPP0</accession>
<reference evidence="2" key="1">
    <citation type="submission" date="2022-11" db="UniProtKB">
        <authorList>
            <consortium name="WormBaseParasite"/>
        </authorList>
    </citation>
    <scope>IDENTIFICATION</scope>
</reference>
<keyword evidence="1" id="KW-1185">Reference proteome</keyword>
<proteinExistence type="predicted"/>
<protein>
    <submittedName>
        <fullName evidence="2">Uncharacterized protein</fullName>
    </submittedName>
</protein>
<dbReference type="AlphaFoldDB" id="A0A914DPP0"/>
<organism evidence="1 2">
    <name type="scientific">Acrobeloides nanus</name>
    <dbReference type="NCBI Taxonomy" id="290746"/>
    <lineage>
        <taxon>Eukaryota</taxon>
        <taxon>Metazoa</taxon>
        <taxon>Ecdysozoa</taxon>
        <taxon>Nematoda</taxon>
        <taxon>Chromadorea</taxon>
        <taxon>Rhabditida</taxon>
        <taxon>Tylenchina</taxon>
        <taxon>Cephalobomorpha</taxon>
        <taxon>Cephaloboidea</taxon>
        <taxon>Cephalobidae</taxon>
        <taxon>Acrobeloides</taxon>
    </lineage>
</organism>
<evidence type="ECO:0000313" key="2">
    <source>
        <dbReference type="WBParaSite" id="ACRNAN_scaffold314.g32329.t1"/>
    </source>
</evidence>
<dbReference type="WBParaSite" id="ACRNAN_scaffold314.g32329.t1">
    <property type="protein sequence ID" value="ACRNAN_scaffold314.g32329.t1"/>
    <property type="gene ID" value="ACRNAN_scaffold314.g32329"/>
</dbReference>
<sequence>MESPHYYASKRCIVPVSPQKLYAASNEIKNITLENPGTSNATFSNVKKSCRRSLSSPILCEHLEVSKCRCYLPDGRIMYDGELRTSTPSEIWKQLFIRTFVKQMEDEIESPVEECSDEESNFIKAKLSSSLSLNAEQSSDTIEMLQKEKLSQSTKKPPNVCLYLLRKPNNENIKTTK</sequence>